<comment type="caution">
    <text evidence="16">The sequence shown here is derived from an EMBL/GenBank/DDBJ whole genome shotgun (WGS) entry which is preliminary data.</text>
</comment>
<evidence type="ECO:0000256" key="12">
    <source>
        <dbReference type="ARBA" id="ARBA00023160"/>
    </source>
</evidence>
<keyword evidence="17" id="KW-1185">Reference proteome</keyword>
<keyword evidence="12 13" id="KW-0275">Fatty acid biosynthesis</keyword>
<organism evidence="16 17">
    <name type="scientific">Henosepilachna vigintioctopunctata</name>
    <dbReference type="NCBI Taxonomy" id="420089"/>
    <lineage>
        <taxon>Eukaryota</taxon>
        <taxon>Metazoa</taxon>
        <taxon>Ecdysozoa</taxon>
        <taxon>Arthropoda</taxon>
        <taxon>Hexapoda</taxon>
        <taxon>Insecta</taxon>
        <taxon>Pterygota</taxon>
        <taxon>Neoptera</taxon>
        <taxon>Endopterygota</taxon>
        <taxon>Coleoptera</taxon>
        <taxon>Polyphaga</taxon>
        <taxon>Cucujiformia</taxon>
        <taxon>Coccinelloidea</taxon>
        <taxon>Coccinellidae</taxon>
        <taxon>Epilachninae</taxon>
        <taxon>Epilachnini</taxon>
        <taxon>Henosepilachna</taxon>
    </lineage>
</organism>
<dbReference type="GO" id="GO:0005789">
    <property type="term" value="C:endoplasmic reticulum membrane"/>
    <property type="evidence" value="ECO:0007669"/>
    <property type="project" value="TreeGrafter"/>
</dbReference>
<sequence>MGLYDFESHKSGTEEIDKKYVFKDMVDDRKFIPAWGLIIYLLFVHIGSFYGLYLTFTSALFYTIIFSLVCDAFGSFGVTAGAHRLWAHKAYKATQPLRIILMILNTLLYQGTIIHWVRDHRTHHKNTDTPADPHNANYGFMYSHIGWLIRKKSPIVVKEGAKIDLSDLYEDPVLKFQEKYRTTFVPFVGIVLPTIIPIYFWGESLNNAFFLNILRYTISLHFTLCINSLAHLIGGKPYDQKILPRENRFCSFITSGEGFHNYHHTFPWDYKAAEHSGHILNPTTTFIDFFAKIGWAYDLKTTSQEMIKKRTARTGYANHIWGWDDKDLTKDDTEGAIIKNKKI</sequence>
<dbReference type="AlphaFoldDB" id="A0AAW1UWT7"/>
<keyword evidence="5" id="KW-0479">Metal-binding</keyword>
<gene>
    <name evidence="16" type="ORF">WA026_009205</name>
</gene>
<keyword evidence="6" id="KW-0276">Fatty acid metabolism</keyword>
<comment type="subcellular location">
    <subcellularLocation>
        <location evidence="1">Membrane</location>
        <topology evidence="1">Multi-pass membrane protein</topology>
    </subcellularLocation>
</comment>
<evidence type="ECO:0000256" key="10">
    <source>
        <dbReference type="ARBA" id="ARBA00023098"/>
    </source>
</evidence>
<dbReference type="Proteomes" id="UP001431783">
    <property type="component" value="Unassembled WGS sequence"/>
</dbReference>
<keyword evidence="10" id="KW-0443">Lipid metabolism</keyword>
<evidence type="ECO:0000256" key="14">
    <source>
        <dbReference type="SAM" id="Phobius"/>
    </source>
</evidence>
<dbReference type="GO" id="GO:0005506">
    <property type="term" value="F:iron ion binding"/>
    <property type="evidence" value="ECO:0007669"/>
    <property type="project" value="TreeGrafter"/>
</dbReference>
<evidence type="ECO:0000256" key="4">
    <source>
        <dbReference type="ARBA" id="ARBA00022692"/>
    </source>
</evidence>
<accession>A0AAW1UWT7</accession>
<keyword evidence="8 13" id="KW-0560">Oxidoreductase</keyword>
<dbReference type="InterPro" id="IPR001522">
    <property type="entry name" value="FADS-1_CS"/>
</dbReference>
<dbReference type="InterPro" id="IPR015876">
    <property type="entry name" value="Acyl-CoA_DS"/>
</dbReference>
<keyword evidence="9" id="KW-0408">Iron</keyword>
<dbReference type="CDD" id="cd03505">
    <property type="entry name" value="Delta9-FADS-like"/>
    <property type="match status" value="1"/>
</dbReference>
<keyword evidence="7 14" id="KW-1133">Transmembrane helix</keyword>
<proteinExistence type="inferred from homology"/>
<evidence type="ECO:0000259" key="15">
    <source>
        <dbReference type="Pfam" id="PF00487"/>
    </source>
</evidence>
<comment type="similarity">
    <text evidence="2 13">Belongs to the fatty acid desaturase type 1 family.</text>
</comment>
<feature type="transmembrane region" description="Helical" evidence="14">
    <location>
        <begin position="213"/>
        <end position="233"/>
    </location>
</feature>
<reference evidence="16 17" key="1">
    <citation type="submission" date="2023-03" db="EMBL/GenBank/DDBJ databases">
        <title>Genome insight into feeding habits of ladybird beetles.</title>
        <authorList>
            <person name="Li H.-S."/>
            <person name="Huang Y.-H."/>
            <person name="Pang H."/>
        </authorList>
    </citation>
    <scope>NUCLEOTIDE SEQUENCE [LARGE SCALE GENOMIC DNA]</scope>
    <source>
        <strain evidence="16">SYSU_2023b</strain>
        <tissue evidence="16">Whole body</tissue>
    </source>
</reference>
<feature type="transmembrane region" description="Helical" evidence="14">
    <location>
        <begin position="32"/>
        <end position="52"/>
    </location>
</feature>
<evidence type="ECO:0000313" key="17">
    <source>
        <dbReference type="Proteomes" id="UP001431783"/>
    </source>
</evidence>
<dbReference type="GO" id="GO:0006636">
    <property type="term" value="P:unsaturated fatty acid biosynthetic process"/>
    <property type="evidence" value="ECO:0007669"/>
    <property type="project" value="TreeGrafter"/>
</dbReference>
<keyword evidence="3 13" id="KW-0444">Lipid biosynthesis</keyword>
<dbReference type="PANTHER" id="PTHR11351:SF31">
    <property type="entry name" value="DESATURASE 1, ISOFORM A-RELATED"/>
    <property type="match status" value="1"/>
</dbReference>
<evidence type="ECO:0000256" key="6">
    <source>
        <dbReference type="ARBA" id="ARBA00022832"/>
    </source>
</evidence>
<dbReference type="GO" id="GO:0004768">
    <property type="term" value="F:stearoyl-CoA 9-desaturase activity"/>
    <property type="evidence" value="ECO:0007669"/>
    <property type="project" value="TreeGrafter"/>
</dbReference>
<evidence type="ECO:0000256" key="3">
    <source>
        <dbReference type="ARBA" id="ARBA00022516"/>
    </source>
</evidence>
<evidence type="ECO:0000256" key="1">
    <source>
        <dbReference type="ARBA" id="ARBA00004141"/>
    </source>
</evidence>
<keyword evidence="11 14" id="KW-0472">Membrane</keyword>
<protein>
    <recommendedName>
        <fullName evidence="15">Fatty acid desaturase domain-containing protein</fullName>
    </recommendedName>
</protein>
<evidence type="ECO:0000256" key="8">
    <source>
        <dbReference type="ARBA" id="ARBA00023002"/>
    </source>
</evidence>
<evidence type="ECO:0000256" key="13">
    <source>
        <dbReference type="RuleBase" id="RU000581"/>
    </source>
</evidence>
<dbReference type="PANTHER" id="PTHR11351">
    <property type="entry name" value="ACYL-COA DESATURASE"/>
    <property type="match status" value="1"/>
</dbReference>
<evidence type="ECO:0000256" key="9">
    <source>
        <dbReference type="ARBA" id="ARBA00023004"/>
    </source>
</evidence>
<evidence type="ECO:0000256" key="5">
    <source>
        <dbReference type="ARBA" id="ARBA00022723"/>
    </source>
</evidence>
<dbReference type="InterPro" id="IPR005804">
    <property type="entry name" value="FA_desaturase_dom"/>
</dbReference>
<name>A0AAW1UWT7_9CUCU</name>
<evidence type="ECO:0000256" key="7">
    <source>
        <dbReference type="ARBA" id="ARBA00022989"/>
    </source>
</evidence>
<evidence type="ECO:0000256" key="11">
    <source>
        <dbReference type="ARBA" id="ARBA00023136"/>
    </source>
</evidence>
<comment type="cofactor">
    <cofactor evidence="13">
        <name>Fe(2+)</name>
        <dbReference type="ChEBI" id="CHEBI:29033"/>
    </cofactor>
</comment>
<feature type="transmembrane region" description="Helical" evidence="14">
    <location>
        <begin position="184"/>
        <end position="201"/>
    </location>
</feature>
<dbReference type="Pfam" id="PF00487">
    <property type="entry name" value="FA_desaturase"/>
    <property type="match status" value="1"/>
</dbReference>
<dbReference type="PRINTS" id="PR00075">
    <property type="entry name" value="FACDDSATRASE"/>
</dbReference>
<dbReference type="EMBL" id="JARQZJ010000094">
    <property type="protein sequence ID" value="KAK9884973.1"/>
    <property type="molecule type" value="Genomic_DNA"/>
</dbReference>
<feature type="transmembrane region" description="Helical" evidence="14">
    <location>
        <begin position="99"/>
        <end position="117"/>
    </location>
</feature>
<feature type="transmembrane region" description="Helical" evidence="14">
    <location>
        <begin position="59"/>
        <end position="79"/>
    </location>
</feature>
<evidence type="ECO:0000256" key="2">
    <source>
        <dbReference type="ARBA" id="ARBA00009295"/>
    </source>
</evidence>
<evidence type="ECO:0000313" key="16">
    <source>
        <dbReference type="EMBL" id="KAK9884973.1"/>
    </source>
</evidence>
<feature type="domain" description="Fatty acid desaturase" evidence="15">
    <location>
        <begin position="67"/>
        <end position="267"/>
    </location>
</feature>
<dbReference type="PROSITE" id="PS00476">
    <property type="entry name" value="FATTY_ACID_DESATUR_1"/>
    <property type="match status" value="1"/>
</dbReference>
<comment type="domain">
    <text evidence="13">The histidine box domains are involved in binding the catalytic metal ions.</text>
</comment>
<keyword evidence="4 13" id="KW-0812">Transmembrane</keyword>